<comment type="similarity">
    <text evidence="1 3">Belongs to the DapA family.</text>
</comment>
<reference evidence="7 8" key="1">
    <citation type="submission" date="2018-10" db="EMBL/GenBank/DDBJ databases">
        <title>Genomic Encyclopedia of Archaeal and Bacterial Type Strains, Phase II (KMG-II): from individual species to whole genera.</title>
        <authorList>
            <person name="Goeker M."/>
        </authorList>
    </citation>
    <scope>NUCLEOTIDE SEQUENCE [LARGE SCALE GENOMIC DNA]</scope>
    <source>
        <strain evidence="7 8">DSM 14954</strain>
    </source>
</reference>
<feature type="binding site" evidence="5">
    <location>
        <position position="48"/>
    </location>
    <ligand>
        <name>pyruvate</name>
        <dbReference type="ChEBI" id="CHEBI:15361"/>
    </ligand>
</feature>
<accession>A0A660L794</accession>
<evidence type="ECO:0000256" key="1">
    <source>
        <dbReference type="ARBA" id="ARBA00007592"/>
    </source>
</evidence>
<proteinExistence type="inferred from homology"/>
<dbReference type="AlphaFoldDB" id="A0A660L794"/>
<keyword evidence="2 3" id="KW-0456">Lyase</keyword>
<feature type="region of interest" description="Disordered" evidence="6">
    <location>
        <begin position="261"/>
        <end position="280"/>
    </location>
</feature>
<protein>
    <submittedName>
        <fullName evidence="7">4-hydroxy-tetrahydrodipicolinate synthase</fullName>
    </submittedName>
</protein>
<evidence type="ECO:0000256" key="6">
    <source>
        <dbReference type="SAM" id="MobiDB-lite"/>
    </source>
</evidence>
<gene>
    <name evidence="7" type="ORF">C8N24_0160</name>
</gene>
<dbReference type="GO" id="GO:0008840">
    <property type="term" value="F:4-hydroxy-tetrahydrodipicolinate synthase activity"/>
    <property type="evidence" value="ECO:0007669"/>
    <property type="project" value="TreeGrafter"/>
</dbReference>
<dbReference type="SUPFAM" id="SSF51569">
    <property type="entry name" value="Aldolase"/>
    <property type="match status" value="1"/>
</dbReference>
<evidence type="ECO:0000256" key="2">
    <source>
        <dbReference type="ARBA" id="ARBA00023239"/>
    </source>
</evidence>
<evidence type="ECO:0000256" key="3">
    <source>
        <dbReference type="PIRNR" id="PIRNR001365"/>
    </source>
</evidence>
<sequence>MSLPMFTGLSAFPLTPLDEDGIDEGAFARLVARLAEAGVDSIAPLGSTGSYAYLQRTERARLTRLAVEAAQGVPVMVGIGALRTRDVLAHAHDAQAAGASAVLLAPVSYQLLTDDEVLSLYSDVTAELSVPLCVYDNPRTTQFAFSDDLHVAIAQLPHVRAIKLPGDGAAARIAGLRARVPESVALGVSGDWFAAEALRAGADVWFSVIGGLFPEPALAIARGEDVDLEPLWDLFRRYGGIRVVATAAVLRGFTGEPNLPRPLRPAPADEVGPVLDELGL</sequence>
<feature type="active site" description="Schiff-base intermediate with substrate" evidence="4">
    <location>
        <position position="163"/>
    </location>
</feature>
<organism evidence="7 8">
    <name type="scientific">Solirubrobacter pauli</name>
    <dbReference type="NCBI Taxonomy" id="166793"/>
    <lineage>
        <taxon>Bacteria</taxon>
        <taxon>Bacillati</taxon>
        <taxon>Actinomycetota</taxon>
        <taxon>Thermoleophilia</taxon>
        <taxon>Solirubrobacterales</taxon>
        <taxon>Solirubrobacteraceae</taxon>
        <taxon>Solirubrobacter</taxon>
    </lineage>
</organism>
<dbReference type="InterPro" id="IPR002220">
    <property type="entry name" value="DapA-like"/>
</dbReference>
<evidence type="ECO:0000313" key="8">
    <source>
        <dbReference type="Proteomes" id="UP000278962"/>
    </source>
</evidence>
<dbReference type="Pfam" id="PF00701">
    <property type="entry name" value="DHDPS"/>
    <property type="match status" value="1"/>
</dbReference>
<evidence type="ECO:0000256" key="4">
    <source>
        <dbReference type="PIRSR" id="PIRSR001365-1"/>
    </source>
</evidence>
<dbReference type="EMBL" id="RBIL01000001">
    <property type="protein sequence ID" value="RKQ90359.1"/>
    <property type="molecule type" value="Genomic_DNA"/>
</dbReference>
<dbReference type="SMART" id="SM01130">
    <property type="entry name" value="DHDPS"/>
    <property type="match status" value="1"/>
</dbReference>
<dbReference type="PANTHER" id="PTHR12128:SF66">
    <property type="entry name" value="4-HYDROXY-2-OXOGLUTARATE ALDOLASE, MITOCHONDRIAL"/>
    <property type="match status" value="1"/>
</dbReference>
<dbReference type="Proteomes" id="UP000278962">
    <property type="component" value="Unassembled WGS sequence"/>
</dbReference>
<dbReference type="PIRSF" id="PIRSF001365">
    <property type="entry name" value="DHDPS"/>
    <property type="match status" value="1"/>
</dbReference>
<dbReference type="Gene3D" id="3.20.20.70">
    <property type="entry name" value="Aldolase class I"/>
    <property type="match status" value="1"/>
</dbReference>
<evidence type="ECO:0000313" key="7">
    <source>
        <dbReference type="EMBL" id="RKQ90359.1"/>
    </source>
</evidence>
<feature type="active site" description="Proton donor/acceptor" evidence="4">
    <location>
        <position position="135"/>
    </location>
</feature>
<keyword evidence="8" id="KW-1185">Reference proteome</keyword>
<dbReference type="CDD" id="cd00408">
    <property type="entry name" value="DHDPS-like"/>
    <property type="match status" value="1"/>
</dbReference>
<evidence type="ECO:0000256" key="5">
    <source>
        <dbReference type="PIRSR" id="PIRSR001365-2"/>
    </source>
</evidence>
<dbReference type="GO" id="GO:0005829">
    <property type="term" value="C:cytosol"/>
    <property type="evidence" value="ECO:0007669"/>
    <property type="project" value="TreeGrafter"/>
</dbReference>
<dbReference type="PANTHER" id="PTHR12128">
    <property type="entry name" value="DIHYDRODIPICOLINATE SYNTHASE"/>
    <property type="match status" value="1"/>
</dbReference>
<name>A0A660L794_9ACTN</name>
<dbReference type="PRINTS" id="PR00146">
    <property type="entry name" value="DHPICSNTHASE"/>
</dbReference>
<comment type="caution">
    <text evidence="7">The sequence shown here is derived from an EMBL/GenBank/DDBJ whole genome shotgun (WGS) entry which is preliminary data.</text>
</comment>
<dbReference type="InterPro" id="IPR013785">
    <property type="entry name" value="Aldolase_TIM"/>
</dbReference>